<dbReference type="EMBL" id="JBHSXX010000001">
    <property type="protein sequence ID" value="MFC6870925.1"/>
    <property type="molecule type" value="Genomic_DNA"/>
</dbReference>
<accession>A0ABW2C6E5</accession>
<protein>
    <submittedName>
        <fullName evidence="1">Uncharacterized protein</fullName>
    </submittedName>
</protein>
<reference evidence="2" key="1">
    <citation type="journal article" date="2019" name="Int. J. Syst. Evol. Microbiol.">
        <title>The Global Catalogue of Microorganisms (GCM) 10K type strain sequencing project: providing services to taxonomists for standard genome sequencing and annotation.</title>
        <authorList>
            <consortium name="The Broad Institute Genomics Platform"/>
            <consortium name="The Broad Institute Genome Sequencing Center for Infectious Disease"/>
            <person name="Wu L."/>
            <person name="Ma J."/>
        </authorList>
    </citation>
    <scope>NUCLEOTIDE SEQUENCE [LARGE SCALE GENOMIC DNA]</scope>
    <source>
        <strain evidence="2">KCTC 32255</strain>
    </source>
</reference>
<sequence length="216" mass="22710">MSDTTTTRDYADGTSITSASPFGTYVTARVMCADGRVRTVKRIADTADAFFSVPCAVTVFGRTVTGYLTVEACSGSSVATANDPAVAKFVAYEYGRNADALPAGAWCSDKPAAPSVAVRISYCEDGFAMVDDWCGEAEADSAAAFTVDGTCVVAVTRAPRGGWAIDVSDYGHTLAVSAYRRRFPTVADAVDYLAARTGIAFHIVGDWDEAEGTDLE</sequence>
<evidence type="ECO:0000313" key="1">
    <source>
        <dbReference type="EMBL" id="MFC6870925.1"/>
    </source>
</evidence>
<proteinExistence type="predicted"/>
<dbReference type="Proteomes" id="UP001596337">
    <property type="component" value="Unassembled WGS sequence"/>
</dbReference>
<comment type="caution">
    <text evidence="1">The sequence shown here is derived from an EMBL/GenBank/DDBJ whole genome shotgun (WGS) entry which is preliminary data.</text>
</comment>
<keyword evidence="2" id="KW-1185">Reference proteome</keyword>
<organism evidence="1 2">
    <name type="scientific">Haloechinothrix salitolerans</name>
    <dbReference type="NCBI Taxonomy" id="926830"/>
    <lineage>
        <taxon>Bacteria</taxon>
        <taxon>Bacillati</taxon>
        <taxon>Actinomycetota</taxon>
        <taxon>Actinomycetes</taxon>
        <taxon>Pseudonocardiales</taxon>
        <taxon>Pseudonocardiaceae</taxon>
        <taxon>Haloechinothrix</taxon>
    </lineage>
</organism>
<dbReference type="RefSeq" id="WP_345401576.1">
    <property type="nucleotide sequence ID" value="NZ_BAABLA010000106.1"/>
</dbReference>
<name>A0ABW2C6E5_9PSEU</name>
<evidence type="ECO:0000313" key="2">
    <source>
        <dbReference type="Proteomes" id="UP001596337"/>
    </source>
</evidence>
<gene>
    <name evidence="1" type="ORF">ACFQGD_27745</name>
</gene>